<accession>D1YYE5</accession>
<evidence type="ECO:0000313" key="2">
    <source>
        <dbReference type="EMBL" id="BAI61467.1"/>
    </source>
</evidence>
<gene>
    <name evidence="2" type="ordered locus">MCP_1395</name>
</gene>
<proteinExistence type="predicted"/>
<dbReference type="eggNOG" id="arCOG03293">
    <property type="taxonomic scope" value="Archaea"/>
</dbReference>
<dbReference type="InterPro" id="IPR011989">
    <property type="entry name" value="ARM-like"/>
</dbReference>
<keyword evidence="1" id="KW-1133">Transmembrane helix</keyword>
<dbReference type="InParanoid" id="D1YYE5"/>
<dbReference type="InterPro" id="IPR016024">
    <property type="entry name" value="ARM-type_fold"/>
</dbReference>
<dbReference type="Gene3D" id="1.25.10.10">
    <property type="entry name" value="Leucine-rich Repeat Variant"/>
    <property type="match status" value="1"/>
</dbReference>
<reference evidence="2 3" key="1">
    <citation type="journal article" date="2007" name="Appl. Environ. Microbiol.">
        <title>Isolation of key methanogens for global methane emission from rice paddy fields: a novel isolate affiliated with the clone cluster rice cluster I.</title>
        <authorList>
            <person name="Sakai S."/>
            <person name="Imachi H."/>
            <person name="Sekiguchi Y."/>
            <person name="Ohashi A."/>
            <person name="Harada H."/>
            <person name="Kamagata Y."/>
        </authorList>
    </citation>
    <scope>NUCLEOTIDE SEQUENCE [LARGE SCALE GENOMIC DNA]</scope>
    <source>
        <strain evidence="3">DSM 17711 / JCM 13418 / NBRC 101707 / SANAE</strain>
    </source>
</reference>
<evidence type="ECO:0000313" key="3">
    <source>
        <dbReference type="Proteomes" id="UP000001882"/>
    </source>
</evidence>
<dbReference type="EMBL" id="AP011532">
    <property type="protein sequence ID" value="BAI61467.1"/>
    <property type="molecule type" value="Genomic_DNA"/>
</dbReference>
<dbReference type="RefSeq" id="WP_012900146.1">
    <property type="nucleotide sequence ID" value="NC_013665.1"/>
</dbReference>
<evidence type="ECO:0008006" key="4">
    <source>
        <dbReference type="Google" id="ProtNLM"/>
    </source>
</evidence>
<dbReference type="Pfam" id="PF13646">
    <property type="entry name" value="HEAT_2"/>
    <property type="match status" value="1"/>
</dbReference>
<dbReference type="eggNOG" id="arCOG02967">
    <property type="taxonomic scope" value="Archaea"/>
</dbReference>
<dbReference type="Proteomes" id="UP000001882">
    <property type="component" value="Chromosome"/>
</dbReference>
<dbReference type="AlphaFoldDB" id="D1YYE5"/>
<organism evidence="2 3">
    <name type="scientific">Methanocella paludicola (strain DSM 17711 / JCM 13418 / NBRC 101707 / SANAE)</name>
    <dbReference type="NCBI Taxonomy" id="304371"/>
    <lineage>
        <taxon>Archaea</taxon>
        <taxon>Methanobacteriati</taxon>
        <taxon>Methanobacteriota</taxon>
        <taxon>Stenosarchaea group</taxon>
        <taxon>Methanomicrobia</taxon>
        <taxon>Methanocellales</taxon>
        <taxon>Methanocellaceae</taxon>
        <taxon>Methanocella</taxon>
    </lineage>
</organism>
<reference evidence="2 3" key="2">
    <citation type="journal article" date="2008" name="Int. J. Syst. Evol. Microbiol.">
        <title>Methanocella paludicola gen. nov., sp. nov., a methane-producing archaeon, the first isolate of the lineage 'Rice Cluster I', and proposal of the new archaeal order Methanocellales ord. nov.</title>
        <authorList>
            <person name="Sakai S."/>
            <person name="Imachi H."/>
            <person name="Hanada S."/>
            <person name="Ohashi A."/>
            <person name="Harada H."/>
            <person name="Kamagata Y."/>
        </authorList>
    </citation>
    <scope>NUCLEOTIDE SEQUENCE [LARGE SCALE GENOMIC DNA]</scope>
    <source>
        <strain evidence="3">DSM 17711 / JCM 13418 / NBRC 101707 / SANAE</strain>
    </source>
</reference>
<dbReference type="SUPFAM" id="SSF48371">
    <property type="entry name" value="ARM repeat"/>
    <property type="match status" value="1"/>
</dbReference>
<dbReference type="GeneID" id="8681357"/>
<dbReference type="STRING" id="304371.MCP_1395"/>
<keyword evidence="1" id="KW-0812">Transmembrane</keyword>
<name>D1YYE5_METPS</name>
<feature type="transmembrane region" description="Helical" evidence="1">
    <location>
        <begin position="261"/>
        <end position="292"/>
    </location>
</feature>
<sequence length="299" mass="32294">MVGSMPGEDRIVDDNSSQKLFSEQVSRLYDALDADNTAAALQIIEAMGDNKNMLAMEPLSVLLEYPDESIQAGSAMALGKIGDKAAIQPLLNALKRSSDKVNVSVVTALGMFGDKSVIGPIESIPLTPDEPRLINAVRSTVYKLNHPEGPDASAPEPEEGTSDVDLVMLVENKLEEKKPSPPENQKSPILAAVCSFLVPGLGQIYNGEGYAKGFMYYAGIYIGYLLLIIPGFALWLYSIYNAYTTANKINTGEVVKPEPSLVSILIYAALTVIVIPLIITMIFVVLIFALIFPMYGYPG</sequence>
<dbReference type="KEGG" id="mpd:MCP_1395"/>
<feature type="transmembrane region" description="Helical" evidence="1">
    <location>
        <begin position="217"/>
        <end position="240"/>
    </location>
</feature>
<dbReference type="OrthoDB" id="64860at2157"/>
<evidence type="ECO:0000256" key="1">
    <source>
        <dbReference type="SAM" id="Phobius"/>
    </source>
</evidence>
<protein>
    <recommendedName>
        <fullName evidence="4">HEAT repeat domain-containing protein</fullName>
    </recommendedName>
</protein>
<keyword evidence="3" id="KW-1185">Reference proteome</keyword>
<keyword evidence="1" id="KW-0472">Membrane</keyword>
<reference evidence="3" key="3">
    <citation type="journal article" date="2011" name="PLoS ONE">
        <title>Genome sequence of a mesophilic hydrogenotrophic methanogen Methanocella paludicola, the first cultivated representative of the order Methanocellales.</title>
        <authorList>
            <person name="Sakai S."/>
            <person name="Takaki Y."/>
            <person name="Shimamura S."/>
            <person name="Sekine M."/>
            <person name="Tajima T."/>
            <person name="Kosugi H."/>
            <person name="Ichikawa N."/>
            <person name="Tasumi E."/>
            <person name="Hiraki A.T."/>
            <person name="Shimizu A."/>
            <person name="Kato Y."/>
            <person name="Nishiko R."/>
            <person name="Mori K."/>
            <person name="Fujita N."/>
            <person name="Imachi H."/>
            <person name="Takai K."/>
        </authorList>
    </citation>
    <scope>NUCLEOTIDE SEQUENCE [LARGE SCALE GENOMIC DNA]</scope>
    <source>
        <strain evidence="3">DSM 17711 / JCM 13418 / NBRC 101707 / SANAE</strain>
    </source>
</reference>